<proteinExistence type="predicted"/>
<protein>
    <submittedName>
        <fullName evidence="3">DUF2479 domain-containing protein</fullName>
    </submittedName>
</protein>
<dbReference type="Pfam" id="PF01391">
    <property type="entry name" value="Collagen"/>
    <property type="match status" value="1"/>
</dbReference>
<dbReference type="InterPro" id="IPR008160">
    <property type="entry name" value="Collagen"/>
</dbReference>
<dbReference type="Proteomes" id="UP000283975">
    <property type="component" value="Unassembled WGS sequence"/>
</dbReference>
<sequence>MVIHDIILNVKQTSVLKTGIAMSQGDYGQDKLTIHVKNDDADVSEAQSGLITFVTSRGYIIQGELEKEVSSGTYIYVLKGNELQDAGDVYAVVTLVYTDGRKSSCGFSFFCRQNPLFENNIPAGIYIAEFDRIKKEGEEIVAHIQELLDSGQLKGEQGERGQKGDKGEQGIQGPTGPAGSQGIQGPVGPKGDRGDSGVTVPANGFFTFAGDADGNLWCYYSGTVAPIFDVTDNGDIYMILGG</sequence>
<feature type="domain" description="BppU N-terminal" evidence="2">
    <location>
        <begin position="8"/>
        <end position="136"/>
    </location>
</feature>
<evidence type="ECO:0000256" key="1">
    <source>
        <dbReference type="SAM" id="MobiDB-lite"/>
    </source>
</evidence>
<organism evidence="3 4">
    <name type="scientific">Enterocloster bolteae</name>
    <dbReference type="NCBI Taxonomy" id="208479"/>
    <lineage>
        <taxon>Bacteria</taxon>
        <taxon>Bacillati</taxon>
        <taxon>Bacillota</taxon>
        <taxon>Clostridia</taxon>
        <taxon>Lachnospirales</taxon>
        <taxon>Lachnospiraceae</taxon>
        <taxon>Enterocloster</taxon>
    </lineage>
</organism>
<dbReference type="InterPro" id="IPR018913">
    <property type="entry name" value="BppU_N"/>
</dbReference>
<evidence type="ECO:0000313" key="4">
    <source>
        <dbReference type="Proteomes" id="UP000283975"/>
    </source>
</evidence>
<dbReference type="Pfam" id="PF10651">
    <property type="entry name" value="BppU_N"/>
    <property type="match status" value="1"/>
</dbReference>
<comment type="caution">
    <text evidence="3">The sequence shown here is derived from an EMBL/GenBank/DDBJ whole genome shotgun (WGS) entry which is preliminary data.</text>
</comment>
<name>A0A414AVD2_9FIRM</name>
<feature type="compositionally biased region" description="Basic and acidic residues" evidence="1">
    <location>
        <begin position="156"/>
        <end position="168"/>
    </location>
</feature>
<feature type="region of interest" description="Disordered" evidence="1">
    <location>
        <begin position="152"/>
        <end position="196"/>
    </location>
</feature>
<accession>A0A414AVD2</accession>
<reference evidence="3 4" key="1">
    <citation type="submission" date="2018-08" db="EMBL/GenBank/DDBJ databases">
        <title>A genome reference for cultivated species of the human gut microbiota.</title>
        <authorList>
            <person name="Zou Y."/>
            <person name="Xue W."/>
            <person name="Luo G."/>
        </authorList>
    </citation>
    <scope>NUCLEOTIDE SEQUENCE [LARGE SCALE GENOMIC DNA]</scope>
    <source>
        <strain evidence="3 4">AM35-14</strain>
    </source>
</reference>
<dbReference type="EMBL" id="QSHZ01000012">
    <property type="protein sequence ID" value="RHC55677.1"/>
    <property type="molecule type" value="Genomic_DNA"/>
</dbReference>
<gene>
    <name evidence="3" type="ORF">DW839_12550</name>
</gene>
<evidence type="ECO:0000259" key="2">
    <source>
        <dbReference type="Pfam" id="PF10651"/>
    </source>
</evidence>
<evidence type="ECO:0000313" key="3">
    <source>
        <dbReference type="EMBL" id="RHC55677.1"/>
    </source>
</evidence>
<dbReference type="AlphaFoldDB" id="A0A414AVD2"/>